<feature type="compositionally biased region" description="Low complexity" evidence="2">
    <location>
        <begin position="37"/>
        <end position="51"/>
    </location>
</feature>
<evidence type="ECO:0000313" key="3">
    <source>
        <dbReference type="EnsemblMetazoa" id="AALFPA23_015452.P22473"/>
    </source>
</evidence>
<feature type="compositionally biased region" description="Gly residues" evidence="2">
    <location>
        <begin position="24"/>
        <end position="36"/>
    </location>
</feature>
<keyword evidence="4" id="KW-1185">Reference proteome</keyword>
<proteinExistence type="predicted"/>
<feature type="coiled-coil region" evidence="1">
    <location>
        <begin position="138"/>
        <end position="165"/>
    </location>
</feature>
<sequence length="634" mass="71976">MDDFNNNNNNSSSRSSSERPTSRRGGGGMNTGGAGGIFSNSFNDSSSPSPIGILRPGTAMKAPSAVRGGTASRLTATNVLSANSSASTQRIGTALGNAGNRMTDRPITQHGISGLSTSYGRIGTATGNRQVKDKRYWQAVLQSKIQEISQETEKLMKEKKFLDREKSARKLYEKRVKDSAKELTKLQSTLTSMNIALDNCSSGMTRQQLQNETLALRERNEHIQEQLEIVFKQRQIKDTENRELEAEAEKEKNKINEMIFSLPDADQQKYREYQALSESLRQQNTIYHNQISELEKQKDRLNTIIMNSQTRTEAHRLKSKLKELVAKRNQMRDEENNRLSPAQEREKLINEVRSNNQALSSIGKQLKIIEDQLNEKKEMLQQIDQDLEEGNSERHIKYKELKKRDEVMSAFMDSFQQSLAVEKQNVESLKNQITYAIEQITMQGINTKSLGSDKLESSGFTAKNDLNSHSGLIKEYKKLSIQLKQLQILEKRTINQLSGLRQEETEALSNIQKYSNLEVPRSEATVKMSELSGVLQELEDKKRVTENVVDEARKRNQEIKINLKSNETYRQISHLEDKLVDLIKENKSLQGVVEQLQKECDYSAVKDEAEQLLDDHNNLLCTESNNNVVGNRLA</sequence>
<dbReference type="GeneID" id="109397053"/>
<protein>
    <submittedName>
        <fullName evidence="3">Uncharacterized protein</fullName>
    </submittedName>
</protein>
<evidence type="ECO:0000256" key="2">
    <source>
        <dbReference type="SAM" id="MobiDB-lite"/>
    </source>
</evidence>
<dbReference type="RefSeq" id="XP_029730937.2">
    <property type="nucleotide sequence ID" value="XM_029875077.2"/>
</dbReference>
<feature type="coiled-coil region" evidence="1">
    <location>
        <begin position="206"/>
        <end position="337"/>
    </location>
</feature>
<name>A0ABM1Z685_AEDAL</name>
<dbReference type="PANTHER" id="PTHR31432:SF0">
    <property type="entry name" value="INTRAFLAGELLAR TRANSPORT PROTEIN 74 HOMOLOG"/>
    <property type="match status" value="1"/>
</dbReference>
<dbReference type="PANTHER" id="PTHR31432">
    <property type="entry name" value="INTRAFLAGELLAR TRANSPORT PROTEIN 74 HOMOLOG"/>
    <property type="match status" value="1"/>
</dbReference>
<evidence type="ECO:0000256" key="1">
    <source>
        <dbReference type="SAM" id="Coils"/>
    </source>
</evidence>
<keyword evidence="1" id="KW-0175">Coiled coil</keyword>
<organism evidence="3 4">
    <name type="scientific">Aedes albopictus</name>
    <name type="common">Asian tiger mosquito</name>
    <name type="synonym">Stegomyia albopicta</name>
    <dbReference type="NCBI Taxonomy" id="7160"/>
    <lineage>
        <taxon>Eukaryota</taxon>
        <taxon>Metazoa</taxon>
        <taxon>Ecdysozoa</taxon>
        <taxon>Arthropoda</taxon>
        <taxon>Hexapoda</taxon>
        <taxon>Insecta</taxon>
        <taxon>Pterygota</taxon>
        <taxon>Neoptera</taxon>
        <taxon>Endopterygota</taxon>
        <taxon>Diptera</taxon>
        <taxon>Nematocera</taxon>
        <taxon>Culicoidea</taxon>
        <taxon>Culicidae</taxon>
        <taxon>Culicinae</taxon>
        <taxon>Aedini</taxon>
        <taxon>Aedes</taxon>
        <taxon>Stegomyia</taxon>
    </lineage>
</organism>
<feature type="coiled-coil region" evidence="1">
    <location>
        <begin position="483"/>
        <end position="599"/>
    </location>
</feature>
<reference evidence="3" key="2">
    <citation type="submission" date="2025-05" db="UniProtKB">
        <authorList>
            <consortium name="EnsemblMetazoa"/>
        </authorList>
    </citation>
    <scope>IDENTIFICATION</scope>
    <source>
        <strain evidence="3">Foshan</strain>
    </source>
</reference>
<feature type="region of interest" description="Disordered" evidence="2">
    <location>
        <begin position="1"/>
        <end position="66"/>
    </location>
</feature>
<evidence type="ECO:0000313" key="4">
    <source>
        <dbReference type="Proteomes" id="UP000069940"/>
    </source>
</evidence>
<accession>A0ABM1Z685</accession>
<dbReference type="Proteomes" id="UP000069940">
    <property type="component" value="Unassembled WGS sequence"/>
</dbReference>
<dbReference type="InterPro" id="IPR029602">
    <property type="entry name" value="IFT74"/>
</dbReference>
<dbReference type="EnsemblMetazoa" id="AALFPA23_015452.R22473">
    <property type="protein sequence ID" value="AALFPA23_015452.P22473"/>
    <property type="gene ID" value="AALFPA23_015452"/>
</dbReference>
<feature type="compositionally biased region" description="Low complexity" evidence="2">
    <location>
        <begin position="1"/>
        <end position="15"/>
    </location>
</feature>
<feature type="coiled-coil region" evidence="1">
    <location>
        <begin position="366"/>
        <end position="432"/>
    </location>
</feature>
<reference evidence="4" key="1">
    <citation type="journal article" date="2015" name="Proc. Natl. Acad. Sci. U.S.A.">
        <title>Genome sequence of the Asian Tiger mosquito, Aedes albopictus, reveals insights into its biology, genetics, and evolution.</title>
        <authorList>
            <person name="Chen X.G."/>
            <person name="Jiang X."/>
            <person name="Gu J."/>
            <person name="Xu M."/>
            <person name="Wu Y."/>
            <person name="Deng Y."/>
            <person name="Zhang C."/>
            <person name="Bonizzoni M."/>
            <person name="Dermauw W."/>
            <person name="Vontas J."/>
            <person name="Armbruster P."/>
            <person name="Huang X."/>
            <person name="Yang Y."/>
            <person name="Zhang H."/>
            <person name="He W."/>
            <person name="Peng H."/>
            <person name="Liu Y."/>
            <person name="Wu K."/>
            <person name="Chen J."/>
            <person name="Lirakis M."/>
            <person name="Topalis P."/>
            <person name="Van Leeuwen T."/>
            <person name="Hall A.B."/>
            <person name="Jiang X."/>
            <person name="Thorpe C."/>
            <person name="Mueller R.L."/>
            <person name="Sun C."/>
            <person name="Waterhouse R.M."/>
            <person name="Yan G."/>
            <person name="Tu Z.J."/>
            <person name="Fang X."/>
            <person name="James A.A."/>
        </authorList>
    </citation>
    <scope>NUCLEOTIDE SEQUENCE [LARGE SCALE GENOMIC DNA]</scope>
    <source>
        <strain evidence="4">Foshan</strain>
    </source>
</reference>